<dbReference type="RefSeq" id="WP_123125516.1">
    <property type="nucleotide sequence ID" value="NZ_RJJD01000001.1"/>
</dbReference>
<feature type="domain" description="Non-reducing end beta-L-arabinofuranosidase-like GH127 catalytic" evidence="2">
    <location>
        <begin position="54"/>
        <end position="434"/>
    </location>
</feature>
<evidence type="ECO:0000259" key="4">
    <source>
        <dbReference type="Pfam" id="PF20736"/>
    </source>
</evidence>
<dbReference type="GO" id="GO:0005975">
    <property type="term" value="P:carbohydrate metabolic process"/>
    <property type="evidence" value="ECO:0007669"/>
    <property type="project" value="InterPro"/>
</dbReference>
<evidence type="ECO:0000313" key="6">
    <source>
        <dbReference type="Proteomes" id="UP000272117"/>
    </source>
</evidence>
<dbReference type="PANTHER" id="PTHR31151:SF0">
    <property type="entry name" value="PROLINE-TRNA LIGASE (DUF1680)"/>
    <property type="match status" value="1"/>
</dbReference>
<dbReference type="GO" id="GO:0016787">
    <property type="term" value="F:hydrolase activity"/>
    <property type="evidence" value="ECO:0007669"/>
    <property type="project" value="UniProtKB-KW"/>
</dbReference>
<dbReference type="AlphaFoldDB" id="A0A3M9N1L8"/>
<dbReference type="InterPro" id="IPR049046">
    <property type="entry name" value="Beta-AFase-like_GH127_middle"/>
</dbReference>
<proteinExistence type="predicted"/>
<reference evidence="5 6" key="1">
    <citation type="submission" date="2018-11" db="EMBL/GenBank/DDBJ databases">
        <title>Rufibacter latericius sp. nov., isolated from water in Baiyang Lake.</title>
        <authorList>
            <person name="Yang Y."/>
        </authorList>
    </citation>
    <scope>NUCLEOTIDE SEQUENCE [LARGE SCALE GENOMIC DNA]</scope>
    <source>
        <strain evidence="5 6">R-22-1c-1</strain>
    </source>
</reference>
<dbReference type="InterPro" id="IPR046544">
    <property type="entry name" value="GH146_SB_dom"/>
</dbReference>
<dbReference type="InterPro" id="IPR008928">
    <property type="entry name" value="6-hairpin_glycosidase_sf"/>
</dbReference>
<dbReference type="Proteomes" id="UP000272117">
    <property type="component" value="Unassembled WGS sequence"/>
</dbReference>
<accession>A0A3M9N1L8</accession>
<dbReference type="Pfam" id="PF20736">
    <property type="entry name" value="Glyco_hydro127M"/>
    <property type="match status" value="1"/>
</dbReference>
<evidence type="ECO:0000256" key="1">
    <source>
        <dbReference type="SAM" id="SignalP"/>
    </source>
</evidence>
<feature type="signal peptide" evidence="1">
    <location>
        <begin position="1"/>
        <end position="25"/>
    </location>
</feature>
<protein>
    <submittedName>
        <fullName evidence="5">Glycoside hydrolase family 127 protein</fullName>
    </submittedName>
</protein>
<keyword evidence="1" id="KW-0732">Signal</keyword>
<dbReference type="InterPro" id="IPR012878">
    <property type="entry name" value="Beta-AFase-like_GH127_cat"/>
</dbReference>
<dbReference type="Pfam" id="PF20620">
    <property type="entry name" value="DUF6805"/>
    <property type="match status" value="1"/>
</dbReference>
<dbReference type="OrthoDB" id="9757939at2"/>
<evidence type="ECO:0000259" key="2">
    <source>
        <dbReference type="Pfam" id="PF07944"/>
    </source>
</evidence>
<dbReference type="SUPFAM" id="SSF48208">
    <property type="entry name" value="Six-hairpin glycosidases"/>
    <property type="match status" value="1"/>
</dbReference>
<dbReference type="EMBL" id="RJJD01000001">
    <property type="protein sequence ID" value="RNI31616.1"/>
    <property type="molecule type" value="Genomic_DNA"/>
</dbReference>
<organism evidence="5 6">
    <name type="scientific">Rufibacter latericius</name>
    <dbReference type="NCBI Taxonomy" id="2487040"/>
    <lineage>
        <taxon>Bacteria</taxon>
        <taxon>Pseudomonadati</taxon>
        <taxon>Bacteroidota</taxon>
        <taxon>Cytophagia</taxon>
        <taxon>Cytophagales</taxon>
        <taxon>Hymenobacteraceae</taxon>
        <taxon>Rufibacter</taxon>
    </lineage>
</organism>
<dbReference type="PANTHER" id="PTHR31151">
    <property type="entry name" value="PROLINE-TRNA LIGASE (DUF1680)"/>
    <property type="match status" value="1"/>
</dbReference>
<feature type="domain" description="Non-reducing end beta-L-arabinofuranosidase-like GH127 middle" evidence="4">
    <location>
        <begin position="445"/>
        <end position="535"/>
    </location>
</feature>
<evidence type="ECO:0000313" key="5">
    <source>
        <dbReference type="EMBL" id="RNI31616.1"/>
    </source>
</evidence>
<sequence>MNKRKRWSILPLLLGGLFSIQTAQAQSYVPEWNNIKMQVKPVVGIKAYSFNLQDVKLLESPFKEAMKADANYLLKIEPDRLLSDFRTHAGMQPKAPKYGGWESSGLAGHSLGHYLSACAMQYASTKDKSYLDRVNYIVDELAETQKARKTGYVGAIPNEDKMWAEVASGNIESRGFDLNGAWAPWYTVHKIMAGLLDAYQYCGNEKALAVNKGIADWTGETIKGLSDEKMQEMMVCEYGGMAETLVNTYAITKDKKYLDLSYRFYDKSILDPLAQGKDILPGKHSNTQIPKIIASARRYELTGDKKDIAIADFFWKTVTQNHSYATGGNSNYEYLAEPGKLNDKLTDNTTETCNTYNMLKLTRHLFTLQPSAHLMDYYEKALYNHILASQNHADGMMTYFVPLRMGGRKFYSTPFDDFTCCVGSGMENHVKYGESIYFRGEDGSLFVNLFIPSELDWKEKGVKVKQETELPAKDHTTLTIATAKTTTFPLRIRRPHWGKNLQVKVNGEPQKVTPGKDGYLVLTRNWKNNDKIEFTAQSDFYTEAMPDNPNRKAVFYGPVLLAGVLGEKEPEPVTGVPVLVTSENNANKWIRTLNEEKLQFQTSGIAVPEQVNLIPFNQTGTEYYTVYWDVFTPEKWAVQKKVYEAEKQKQRDLEARTVDILRVGEMQPERDHELTGDSITNGEDHGRKWRATKQGGKLVFKMKVAPTAKNTLIATYWGMDNRDRNFDILVDGVKIASEDLNKYKASKFYDIGYDLPQELVKGKQQVTVTLQAKPKNSAGPVYGVRMVKENVATGRASAK</sequence>
<feature type="chain" id="PRO_5018337219" evidence="1">
    <location>
        <begin position="26"/>
        <end position="799"/>
    </location>
</feature>
<evidence type="ECO:0000259" key="3">
    <source>
        <dbReference type="Pfam" id="PF20620"/>
    </source>
</evidence>
<comment type="caution">
    <text evidence="5">The sequence shown here is derived from an EMBL/GenBank/DDBJ whole genome shotgun (WGS) entry which is preliminary data.</text>
</comment>
<keyword evidence="5" id="KW-0378">Hydrolase</keyword>
<dbReference type="Pfam" id="PF07944">
    <property type="entry name" value="Beta-AFase-like_GH127_cat"/>
    <property type="match status" value="1"/>
</dbReference>
<keyword evidence="6" id="KW-1185">Reference proteome</keyword>
<gene>
    <name evidence="5" type="ORF">EFB08_03645</name>
</gene>
<name>A0A3M9N1L8_9BACT</name>
<feature type="domain" description="Glycoside hydrolase GH146 substrate-binding" evidence="3">
    <location>
        <begin position="653"/>
        <end position="786"/>
    </location>
</feature>